<proteinExistence type="predicted"/>
<evidence type="ECO:0000313" key="3">
    <source>
        <dbReference type="Proteomes" id="UP000621266"/>
    </source>
</evidence>
<evidence type="ECO:0000313" key="2">
    <source>
        <dbReference type="EMBL" id="KAF4408654.1"/>
    </source>
</evidence>
<dbReference type="Proteomes" id="UP000621266">
    <property type="component" value="Unassembled WGS sequence"/>
</dbReference>
<keyword evidence="3" id="KW-1185">Reference proteome</keyword>
<name>A0ABQ7FI33_9ACTN</name>
<dbReference type="RefSeq" id="WP_156206138.1">
    <property type="nucleotide sequence ID" value="NZ_WHPN01000268.1"/>
</dbReference>
<protein>
    <submittedName>
        <fullName evidence="2">Uncharacterized protein</fullName>
    </submittedName>
</protein>
<gene>
    <name evidence="2" type="ORF">GCU69_13230</name>
</gene>
<sequence length="131" mass="14539">MILVYKPETGEAQRWDLDNVKATFAEAKAAEAVANFSWVRLGQELGEGNLAVLQAALWILRKREEPTLKFADLEDLPLGAVAVEHSPAEKQFMREHILTDPSLSEPERAATLKMLELEDEPEADAPKAETA</sequence>
<comment type="caution">
    <text evidence="2">The sequence shown here is derived from an EMBL/GenBank/DDBJ whole genome shotgun (WGS) entry which is preliminary data.</text>
</comment>
<dbReference type="EMBL" id="WHPN01000268">
    <property type="protein sequence ID" value="KAF4408654.1"/>
    <property type="molecule type" value="Genomic_DNA"/>
</dbReference>
<feature type="region of interest" description="Disordered" evidence="1">
    <location>
        <begin position="102"/>
        <end position="131"/>
    </location>
</feature>
<reference evidence="2 3" key="1">
    <citation type="submission" date="2019-10" db="EMBL/GenBank/DDBJ databases">
        <title>Streptomyces tenebrisbrunneis sp.nov., an endogenous actinomycete isolated from of Lycium ruthenicum.</title>
        <authorList>
            <person name="Ma L."/>
        </authorList>
    </citation>
    <scope>NUCLEOTIDE SEQUENCE [LARGE SCALE GENOMIC DNA]</scope>
    <source>
        <strain evidence="2 3">TRM 66187</strain>
    </source>
</reference>
<evidence type="ECO:0000256" key="1">
    <source>
        <dbReference type="SAM" id="MobiDB-lite"/>
    </source>
</evidence>
<organism evidence="2 3">
    <name type="scientific">Streptomyces lycii</name>
    <dbReference type="NCBI Taxonomy" id="2654337"/>
    <lineage>
        <taxon>Bacteria</taxon>
        <taxon>Bacillati</taxon>
        <taxon>Actinomycetota</taxon>
        <taxon>Actinomycetes</taxon>
        <taxon>Kitasatosporales</taxon>
        <taxon>Streptomycetaceae</taxon>
        <taxon>Streptomyces</taxon>
    </lineage>
</organism>
<accession>A0ABQ7FI33</accession>